<dbReference type="PANTHER" id="PTHR31313">
    <property type="entry name" value="TY1 ENHANCER ACTIVATOR"/>
    <property type="match status" value="1"/>
</dbReference>
<keyword evidence="3" id="KW-0805">Transcription regulation</keyword>
<reference evidence="9" key="1">
    <citation type="journal article" date="2020" name="Fungal Divers.">
        <title>Resolving the Mortierellaceae phylogeny through synthesis of multi-gene phylogenetics and phylogenomics.</title>
        <authorList>
            <person name="Vandepol N."/>
            <person name="Liber J."/>
            <person name="Desiro A."/>
            <person name="Na H."/>
            <person name="Kennedy M."/>
            <person name="Barry K."/>
            <person name="Grigoriev I.V."/>
            <person name="Miller A.N."/>
            <person name="O'Donnell K."/>
            <person name="Stajich J.E."/>
            <person name="Bonito G."/>
        </authorList>
    </citation>
    <scope>NUCLEOTIDE SEQUENCE</scope>
    <source>
        <strain evidence="9">REB-010B</strain>
    </source>
</reference>
<evidence type="ECO:0000256" key="3">
    <source>
        <dbReference type="ARBA" id="ARBA00023015"/>
    </source>
</evidence>
<feature type="domain" description="Xylanolytic transcriptional activator regulatory" evidence="8">
    <location>
        <begin position="421"/>
        <end position="496"/>
    </location>
</feature>
<dbReference type="Pfam" id="PF04082">
    <property type="entry name" value="Fungal_trans"/>
    <property type="match status" value="1"/>
</dbReference>
<proteinExistence type="predicted"/>
<feature type="compositionally biased region" description="Low complexity" evidence="7">
    <location>
        <begin position="105"/>
        <end position="133"/>
    </location>
</feature>
<feature type="compositionally biased region" description="Low complexity" evidence="7">
    <location>
        <begin position="142"/>
        <end position="161"/>
    </location>
</feature>
<feature type="compositionally biased region" description="Polar residues" evidence="7">
    <location>
        <begin position="834"/>
        <end position="856"/>
    </location>
</feature>
<dbReference type="SMART" id="SM00906">
    <property type="entry name" value="Fungal_trans"/>
    <property type="match status" value="1"/>
</dbReference>
<dbReference type="InterPro" id="IPR007219">
    <property type="entry name" value="XnlR_reg_dom"/>
</dbReference>
<feature type="compositionally biased region" description="Polar residues" evidence="7">
    <location>
        <begin position="227"/>
        <end position="240"/>
    </location>
</feature>
<dbReference type="GO" id="GO:0003677">
    <property type="term" value="F:DNA binding"/>
    <property type="evidence" value="ECO:0007669"/>
    <property type="project" value="UniProtKB-KW"/>
</dbReference>
<keyword evidence="6" id="KW-0539">Nucleus</keyword>
<feature type="compositionally biased region" description="Low complexity" evidence="7">
    <location>
        <begin position="1104"/>
        <end position="1122"/>
    </location>
</feature>
<evidence type="ECO:0000313" key="10">
    <source>
        <dbReference type="Proteomes" id="UP000738325"/>
    </source>
</evidence>
<evidence type="ECO:0000313" key="9">
    <source>
        <dbReference type="EMBL" id="KAG0310519.1"/>
    </source>
</evidence>
<feature type="region of interest" description="Disordered" evidence="7">
    <location>
        <begin position="63"/>
        <end position="240"/>
    </location>
</feature>
<dbReference type="AlphaFoldDB" id="A0A9P6ULP0"/>
<feature type="non-terminal residue" evidence="9">
    <location>
        <position position="1"/>
    </location>
</feature>
<protein>
    <recommendedName>
        <fullName evidence="8">Xylanolytic transcriptional activator regulatory domain-containing protein</fullName>
    </recommendedName>
</protein>
<dbReference type="InterPro" id="IPR051615">
    <property type="entry name" value="Transcr_Regulatory_Elem"/>
</dbReference>
<comment type="caution">
    <text evidence="9">The sequence shown here is derived from an EMBL/GenBank/DDBJ whole genome shotgun (WGS) entry which is preliminary data.</text>
</comment>
<dbReference type="GO" id="GO:0008270">
    <property type="term" value="F:zinc ion binding"/>
    <property type="evidence" value="ECO:0007669"/>
    <property type="project" value="InterPro"/>
</dbReference>
<feature type="compositionally biased region" description="Polar residues" evidence="7">
    <location>
        <begin position="79"/>
        <end position="88"/>
    </location>
</feature>
<gene>
    <name evidence="9" type="ORF">BGZ99_000332</name>
</gene>
<dbReference type="GO" id="GO:0006351">
    <property type="term" value="P:DNA-templated transcription"/>
    <property type="evidence" value="ECO:0007669"/>
    <property type="project" value="InterPro"/>
</dbReference>
<accession>A0A9P6ULP0</accession>
<dbReference type="OrthoDB" id="39175at2759"/>
<feature type="compositionally biased region" description="Basic and acidic residues" evidence="7">
    <location>
        <begin position="63"/>
        <end position="74"/>
    </location>
</feature>
<evidence type="ECO:0000256" key="6">
    <source>
        <dbReference type="ARBA" id="ARBA00023242"/>
    </source>
</evidence>
<evidence type="ECO:0000256" key="4">
    <source>
        <dbReference type="ARBA" id="ARBA00023125"/>
    </source>
</evidence>
<dbReference type="PANTHER" id="PTHR31313:SF81">
    <property type="entry name" value="TY1 ENHANCER ACTIVATOR"/>
    <property type="match status" value="1"/>
</dbReference>
<dbReference type="Proteomes" id="UP000738325">
    <property type="component" value="Unassembled WGS sequence"/>
</dbReference>
<feature type="region of interest" description="Disordered" evidence="7">
    <location>
        <begin position="1101"/>
        <end position="1122"/>
    </location>
</feature>
<dbReference type="EMBL" id="JAAAIP010001053">
    <property type="protein sequence ID" value="KAG0310519.1"/>
    <property type="molecule type" value="Genomic_DNA"/>
</dbReference>
<evidence type="ECO:0000259" key="8">
    <source>
        <dbReference type="SMART" id="SM00906"/>
    </source>
</evidence>
<keyword evidence="4" id="KW-0238">DNA-binding</keyword>
<evidence type="ECO:0000256" key="5">
    <source>
        <dbReference type="ARBA" id="ARBA00023163"/>
    </source>
</evidence>
<evidence type="ECO:0000256" key="2">
    <source>
        <dbReference type="ARBA" id="ARBA00022833"/>
    </source>
</evidence>
<keyword evidence="1" id="KW-0479">Metal-binding</keyword>
<feature type="region of interest" description="Disordered" evidence="7">
    <location>
        <begin position="807"/>
        <end position="856"/>
    </location>
</feature>
<keyword evidence="5" id="KW-0804">Transcription</keyword>
<evidence type="ECO:0000256" key="1">
    <source>
        <dbReference type="ARBA" id="ARBA00022723"/>
    </source>
</evidence>
<dbReference type="CDD" id="cd12148">
    <property type="entry name" value="fungal_TF_MHR"/>
    <property type="match status" value="1"/>
</dbReference>
<organism evidence="9 10">
    <name type="scientific">Dissophora globulifera</name>
    <dbReference type="NCBI Taxonomy" id="979702"/>
    <lineage>
        <taxon>Eukaryota</taxon>
        <taxon>Fungi</taxon>
        <taxon>Fungi incertae sedis</taxon>
        <taxon>Mucoromycota</taxon>
        <taxon>Mortierellomycotina</taxon>
        <taxon>Mortierellomycetes</taxon>
        <taxon>Mortierellales</taxon>
        <taxon>Mortierellaceae</taxon>
        <taxon>Dissophora</taxon>
    </lineage>
</organism>
<keyword evidence="10" id="KW-1185">Reference proteome</keyword>
<feature type="compositionally biased region" description="Polar residues" evidence="7">
    <location>
        <begin position="184"/>
        <end position="193"/>
    </location>
</feature>
<sequence length="1122" mass="123830">LYLDPTKKRGPPKGAGRYINAIEDRLHRMEAIVGGLVREDDPLFTGDELRNLLVGAVRGRVPRDSYHEQSDMERAPYPQGQSYYQHPGQSDLDHQHNPPALQDYSGMTQQQQHQPSMQQGHQHPQIQIQYPQQQLPPPPQQQPQSMQQSFMQQQQNRQHQQAAYPMQLSQMPEVSARPRPEGFPQQTSQSRPNSMHRELMRENTFRSFSSPSPILESDKSVGDFADSPTSTEALPTLGINTPPVQEVDELEEDMGHLTLDQLGRGRYVGSSSPMFWAQRHFPGSDPTPQPEPEQEEALKHMHNVDLPSAEVMTHLLNLHFTYVHPFAPVFIWSKFLKRLQEQDYTPSFLFLLNSIFALASRFSDDVQFRKDPADPETCGVQFADKAREILDTLYTSPDLNCVGALVLLAYQQMGTGSGYRAWMHVGISIRMAQHLGLNRDCKKLDPNMHPLDCEERNRIWWTCFSADRLISTSFGRPQGIAEYDMDAKYPEGIDEEDIMLEYRLCNSTTLLNGPSPDSEKNFLYFIGLLRILGRVMVSLYSPLSKSLSKSTTSMTNPAPLEQLDKELTDWLLTLPPHLQFRSVQQEEGTFVCTLHMLFYEVLILLHRPYSHQSSHHTTNDPSISLSICTSAANNTIEMASNMMRSIDENRGTARIKCMLHYCVLIMSTAGAVHVTNCTSTDPILAASAKMRTIETLRCMAALEDVWVISYWCADNLKRLLKARNIQLPYTSEDFKNLPLGSVEDMKKKHRSSSPMDVATASVIPKEQSFAFDVDQIMGYYQGSAAKHTQPQGRNSRLFSPTPYFNPITGHAQSLKTHPGLRQGQAPQPRRPRLSNKNTMSSATSPGTNTITSTSSSLPSNNGFFSVMPGASQIAGFENGNGSGAQSNSVEAFVVPGSATVTNGELQDSPIESPVNSFQNPFSSSLWGLPTSMDPDDWMLYMQNGGGASDNGLDLGLEGDGGGNSQQGGGTNINNANRSGLANLLKADNPGFFRPPTEFNSGLADQNGINMVTSAGNAGSQATSVRSRPLTQSMSSQDLLASSVAGAGLGGGTSRSPIPISTATSSASILSTSVSSSIPSSITSTNSGITHSSGEYHFLGQHQMQQQNASPLRLQQQQQQQLP</sequence>
<feature type="compositionally biased region" description="Basic and acidic residues" evidence="7">
    <location>
        <begin position="195"/>
        <end position="204"/>
    </location>
</feature>
<evidence type="ECO:0000256" key="7">
    <source>
        <dbReference type="SAM" id="MobiDB-lite"/>
    </source>
</evidence>
<name>A0A9P6ULP0_9FUNG</name>
<keyword evidence="2" id="KW-0862">Zinc</keyword>